<name>A0ABV9KST4_9BACT</name>
<accession>A0ABV9KST4</accession>
<evidence type="ECO:0008006" key="3">
    <source>
        <dbReference type="Google" id="ProtNLM"/>
    </source>
</evidence>
<sequence>MKSIVLFVFIYVFTIPAYCQHASASSLFSVDSLGACQGVGRINNRVYLYGDRETGIIREYEYKDGVLVYMNRECRFTIGKKNIINHPTGIAYYDGKAFIGNSVRDARNPQEWLATIYLVDWDKLLETQTLDKSLINTVADDMAIQGTRPEYIEYKGERFVVTSDYGNNGNEVRLYRYDLLQKASKTSESGILYDKFPCTPWVQNLHWIADKNILVLVQNQEEGRKWRLTLLDLEKSLETHKESIIQVIDFENRDELEGFCMLSDSKGIAVSSSRSNNVFIFDFDPAR</sequence>
<evidence type="ECO:0000313" key="1">
    <source>
        <dbReference type="EMBL" id="MFC4673016.1"/>
    </source>
</evidence>
<dbReference type="Proteomes" id="UP001596023">
    <property type="component" value="Unassembled WGS sequence"/>
</dbReference>
<comment type="caution">
    <text evidence="1">The sequence shown here is derived from an EMBL/GenBank/DDBJ whole genome shotgun (WGS) entry which is preliminary data.</text>
</comment>
<dbReference type="EMBL" id="JBHSGN010000043">
    <property type="protein sequence ID" value="MFC4673016.1"/>
    <property type="molecule type" value="Genomic_DNA"/>
</dbReference>
<keyword evidence="2" id="KW-1185">Reference proteome</keyword>
<reference evidence="2" key="1">
    <citation type="journal article" date="2019" name="Int. J. Syst. Evol. Microbiol.">
        <title>The Global Catalogue of Microorganisms (GCM) 10K type strain sequencing project: providing services to taxonomists for standard genome sequencing and annotation.</title>
        <authorList>
            <consortium name="The Broad Institute Genomics Platform"/>
            <consortium name="The Broad Institute Genome Sequencing Center for Infectious Disease"/>
            <person name="Wu L."/>
            <person name="Ma J."/>
        </authorList>
    </citation>
    <scope>NUCLEOTIDE SEQUENCE [LARGE SCALE GENOMIC DNA]</scope>
    <source>
        <strain evidence="2">CCUG 66188</strain>
    </source>
</reference>
<dbReference type="SUPFAM" id="SSF101898">
    <property type="entry name" value="NHL repeat"/>
    <property type="match status" value="1"/>
</dbReference>
<protein>
    <recommendedName>
        <fullName evidence="3">Esterase-like activity of phytase family protein</fullName>
    </recommendedName>
</protein>
<evidence type="ECO:0000313" key="2">
    <source>
        <dbReference type="Proteomes" id="UP001596023"/>
    </source>
</evidence>
<dbReference type="RefSeq" id="WP_379994245.1">
    <property type="nucleotide sequence ID" value="NZ_JBHSGN010000043.1"/>
</dbReference>
<organism evidence="1 2">
    <name type="scientific">Dysgonomonas termitidis</name>
    <dbReference type="NCBI Taxonomy" id="1516126"/>
    <lineage>
        <taxon>Bacteria</taxon>
        <taxon>Pseudomonadati</taxon>
        <taxon>Bacteroidota</taxon>
        <taxon>Bacteroidia</taxon>
        <taxon>Bacteroidales</taxon>
        <taxon>Dysgonomonadaceae</taxon>
        <taxon>Dysgonomonas</taxon>
    </lineage>
</organism>
<proteinExistence type="predicted"/>
<gene>
    <name evidence="1" type="ORF">ACFO6W_04865</name>
</gene>